<protein>
    <submittedName>
        <fullName evidence="3">Pericentrin-like</fullName>
    </submittedName>
</protein>
<gene>
    <name evidence="3" type="ORF">EPI10_032439</name>
</gene>
<proteinExistence type="predicted"/>
<accession>A0A5B6X4R4</accession>
<dbReference type="OrthoDB" id="1001518at2759"/>
<reference evidence="4" key="1">
    <citation type="journal article" date="2019" name="Plant Biotechnol. J.">
        <title>Genome sequencing of the Australian wild diploid species Gossypium australe highlights disease resistance and delayed gland morphogenesis.</title>
        <authorList>
            <person name="Cai Y."/>
            <person name="Cai X."/>
            <person name="Wang Q."/>
            <person name="Wang P."/>
            <person name="Zhang Y."/>
            <person name="Cai C."/>
            <person name="Xu Y."/>
            <person name="Wang K."/>
            <person name="Zhou Z."/>
            <person name="Wang C."/>
            <person name="Geng S."/>
            <person name="Li B."/>
            <person name="Dong Q."/>
            <person name="Hou Y."/>
            <person name="Wang H."/>
            <person name="Ai P."/>
            <person name="Liu Z."/>
            <person name="Yi F."/>
            <person name="Sun M."/>
            <person name="An G."/>
            <person name="Cheng J."/>
            <person name="Zhang Y."/>
            <person name="Shi Q."/>
            <person name="Xie Y."/>
            <person name="Shi X."/>
            <person name="Chang Y."/>
            <person name="Huang F."/>
            <person name="Chen Y."/>
            <person name="Hong S."/>
            <person name="Mi L."/>
            <person name="Sun Q."/>
            <person name="Zhang L."/>
            <person name="Zhou B."/>
            <person name="Peng R."/>
            <person name="Zhang X."/>
            <person name="Liu F."/>
        </authorList>
    </citation>
    <scope>NUCLEOTIDE SEQUENCE [LARGE SCALE GENOMIC DNA]</scope>
    <source>
        <strain evidence="4">cv. PA1801</strain>
    </source>
</reference>
<dbReference type="AlphaFoldDB" id="A0A5B6X4R4"/>
<keyword evidence="1" id="KW-0175">Coiled coil</keyword>
<dbReference type="Proteomes" id="UP000325315">
    <property type="component" value="Unassembled WGS sequence"/>
</dbReference>
<evidence type="ECO:0000256" key="2">
    <source>
        <dbReference type="SAM" id="MobiDB-lite"/>
    </source>
</evidence>
<feature type="coiled-coil region" evidence="1">
    <location>
        <begin position="99"/>
        <end position="141"/>
    </location>
</feature>
<sequence>MKGRIEELESTLQSCELRVELLEVNEEHWKEQLHHSQSQVRDRDYIMGEAVAQIREVDDHLQALAIQADMLSVKYELESDRDNNKNQPIEHHYNTRAKSKVMDQRLERLEQMQKEMQDQLQAQLQKQLAKVQQDMRDQILESQISMVNQLTQLLVGEREKGKGPAVNSGDDNEDRTYPPRFTPVNV</sequence>
<keyword evidence="4" id="KW-1185">Reference proteome</keyword>
<dbReference type="EMBL" id="SMMG02000001">
    <property type="protein sequence ID" value="KAA3488723.1"/>
    <property type="molecule type" value="Genomic_DNA"/>
</dbReference>
<evidence type="ECO:0000313" key="3">
    <source>
        <dbReference type="EMBL" id="KAA3488723.1"/>
    </source>
</evidence>
<comment type="caution">
    <text evidence="3">The sequence shown here is derived from an EMBL/GenBank/DDBJ whole genome shotgun (WGS) entry which is preliminary data.</text>
</comment>
<organism evidence="3 4">
    <name type="scientific">Gossypium australe</name>
    <dbReference type="NCBI Taxonomy" id="47621"/>
    <lineage>
        <taxon>Eukaryota</taxon>
        <taxon>Viridiplantae</taxon>
        <taxon>Streptophyta</taxon>
        <taxon>Embryophyta</taxon>
        <taxon>Tracheophyta</taxon>
        <taxon>Spermatophyta</taxon>
        <taxon>Magnoliopsida</taxon>
        <taxon>eudicotyledons</taxon>
        <taxon>Gunneridae</taxon>
        <taxon>Pentapetalae</taxon>
        <taxon>rosids</taxon>
        <taxon>malvids</taxon>
        <taxon>Malvales</taxon>
        <taxon>Malvaceae</taxon>
        <taxon>Malvoideae</taxon>
        <taxon>Gossypium</taxon>
    </lineage>
</organism>
<feature type="region of interest" description="Disordered" evidence="2">
    <location>
        <begin position="155"/>
        <end position="186"/>
    </location>
</feature>
<name>A0A5B6X4R4_9ROSI</name>
<evidence type="ECO:0000256" key="1">
    <source>
        <dbReference type="SAM" id="Coils"/>
    </source>
</evidence>
<evidence type="ECO:0000313" key="4">
    <source>
        <dbReference type="Proteomes" id="UP000325315"/>
    </source>
</evidence>